<dbReference type="EC" id="2.7.13.3" evidence="3"/>
<dbReference type="SMART" id="SM00387">
    <property type="entry name" value="HATPase_c"/>
    <property type="match status" value="1"/>
</dbReference>
<evidence type="ECO:0000256" key="3">
    <source>
        <dbReference type="ARBA" id="ARBA00012438"/>
    </source>
</evidence>
<dbReference type="SUPFAM" id="SSF55874">
    <property type="entry name" value="ATPase domain of HSP90 chaperone/DNA topoisomerase II/histidine kinase"/>
    <property type="match status" value="1"/>
</dbReference>
<comment type="catalytic activity">
    <reaction evidence="1">
        <text>ATP + protein L-histidine = ADP + protein N-phospho-L-histidine.</text>
        <dbReference type="EC" id="2.7.13.3"/>
    </reaction>
</comment>
<evidence type="ECO:0000256" key="7">
    <source>
        <dbReference type="ARBA" id="ARBA00022741"/>
    </source>
</evidence>
<keyword evidence="4" id="KW-1003">Cell membrane</keyword>
<keyword evidence="14" id="KW-1185">Reference proteome</keyword>
<evidence type="ECO:0000256" key="2">
    <source>
        <dbReference type="ARBA" id="ARBA00004651"/>
    </source>
</evidence>
<feature type="transmembrane region" description="Helical" evidence="11">
    <location>
        <begin position="133"/>
        <end position="151"/>
    </location>
</feature>
<dbReference type="PANTHER" id="PTHR44936">
    <property type="entry name" value="SENSOR PROTEIN CREC"/>
    <property type="match status" value="1"/>
</dbReference>
<keyword evidence="7" id="KW-0547">Nucleotide-binding</keyword>
<dbReference type="InterPro" id="IPR014265">
    <property type="entry name" value="XrtA/PrsK"/>
</dbReference>
<dbReference type="SUPFAM" id="SSF55781">
    <property type="entry name" value="GAF domain-like"/>
    <property type="match status" value="1"/>
</dbReference>
<evidence type="ECO:0000256" key="4">
    <source>
        <dbReference type="ARBA" id="ARBA00022475"/>
    </source>
</evidence>
<evidence type="ECO:0000256" key="5">
    <source>
        <dbReference type="ARBA" id="ARBA00022553"/>
    </source>
</evidence>
<feature type="domain" description="Histidine kinase" evidence="12">
    <location>
        <begin position="479"/>
        <end position="682"/>
    </location>
</feature>
<dbReference type="CDD" id="cd00082">
    <property type="entry name" value="HisKA"/>
    <property type="match status" value="1"/>
</dbReference>
<dbReference type="PROSITE" id="PS50109">
    <property type="entry name" value="HIS_KIN"/>
    <property type="match status" value="1"/>
</dbReference>
<protein>
    <recommendedName>
        <fullName evidence="3">histidine kinase</fullName>
        <ecNumber evidence="3">2.7.13.3</ecNumber>
    </recommendedName>
</protein>
<feature type="region of interest" description="Disordered" evidence="10">
    <location>
        <begin position="680"/>
        <end position="701"/>
    </location>
</feature>
<feature type="compositionally biased region" description="Basic and acidic residues" evidence="10">
    <location>
        <begin position="686"/>
        <end position="701"/>
    </location>
</feature>
<feature type="transmembrane region" description="Helical" evidence="11">
    <location>
        <begin position="59"/>
        <end position="86"/>
    </location>
</feature>
<keyword evidence="11" id="KW-1133">Transmembrane helix</keyword>
<gene>
    <name evidence="13" type="primary">gchK</name>
    <name evidence="13" type="ORF">Thiowin_02777</name>
</gene>
<keyword evidence="9" id="KW-0067">ATP-binding</keyword>
<dbReference type="PRINTS" id="PR00344">
    <property type="entry name" value="BCTRLSENSOR"/>
</dbReference>
<keyword evidence="5" id="KW-0597">Phosphoprotein</keyword>
<dbReference type="RefSeq" id="WP_328983545.1">
    <property type="nucleotide sequence ID" value="NZ_CP121472.1"/>
</dbReference>
<proteinExistence type="predicted"/>
<evidence type="ECO:0000256" key="6">
    <source>
        <dbReference type="ARBA" id="ARBA00022679"/>
    </source>
</evidence>
<dbReference type="Proteomes" id="UP001432180">
    <property type="component" value="Chromosome"/>
</dbReference>
<dbReference type="Gene3D" id="3.30.565.10">
    <property type="entry name" value="Histidine kinase-like ATPase, C-terminal domain"/>
    <property type="match status" value="1"/>
</dbReference>
<dbReference type="InterPro" id="IPR050980">
    <property type="entry name" value="2C_sensor_his_kinase"/>
</dbReference>
<dbReference type="NCBIfam" id="TIGR02916">
    <property type="entry name" value="PEP_his_kin"/>
    <property type="match status" value="1"/>
</dbReference>
<keyword evidence="6 13" id="KW-0808">Transferase</keyword>
<evidence type="ECO:0000256" key="10">
    <source>
        <dbReference type="SAM" id="MobiDB-lite"/>
    </source>
</evidence>
<dbReference type="GO" id="GO:0004673">
    <property type="term" value="F:protein histidine kinase activity"/>
    <property type="evidence" value="ECO:0007669"/>
    <property type="project" value="UniProtKB-EC"/>
</dbReference>
<organism evidence="13 14">
    <name type="scientific">Thiorhodovibrio winogradskyi</name>
    <dbReference type="NCBI Taxonomy" id="77007"/>
    <lineage>
        <taxon>Bacteria</taxon>
        <taxon>Pseudomonadati</taxon>
        <taxon>Pseudomonadota</taxon>
        <taxon>Gammaproteobacteria</taxon>
        <taxon>Chromatiales</taxon>
        <taxon>Chromatiaceae</taxon>
        <taxon>Thiorhodovibrio</taxon>
    </lineage>
</organism>
<dbReference type="InterPro" id="IPR036097">
    <property type="entry name" value="HisK_dim/P_sf"/>
</dbReference>
<comment type="subcellular location">
    <subcellularLocation>
        <location evidence="2">Cell membrane</location>
        <topology evidence="2">Multi-pass membrane protein</topology>
    </subcellularLocation>
</comment>
<dbReference type="PANTHER" id="PTHR44936:SF10">
    <property type="entry name" value="SENSOR PROTEIN RSTB"/>
    <property type="match status" value="1"/>
</dbReference>
<sequence length="701" mass="77595">MVNVASLTYLAALIPSGILFLLLLTAWRGRLRGLSALIGIGGILLWASVQLLASRQVTIISAAIPVADAIRNLGLFFLLTSALAPLITRKIRLFWYVAITSTLVPPLGLVILPDTFPSLATVFSQTAISRLSPYFWLLQTILGLLLVEQVFRNYPSPQRWAIKHLCLGIGAIFAYDLFFFSDTILLQRIDEHLWQARGLATALAVPFIAVSLARNPSWSLDIHISRSVVFHSATLLGSGVYLMAMALAGYYVRAFSGAWGATLQIAFLFAAGLFLLTLLFSNHLRAKFRIFLSEHFFSFKYDYRAEWQRFTNNLAATGHSTPKSIVEALAEIVNSPGGLLWAKTERGNFEPIDKISAAVETQAPLTLETPLVDFMSRSGWIIDLAELRAKPDRYEGIDLPEWIFEGSDCWLVIPLFFRAELIGFVALIRSKIIRHVNWEDRSLLKTAGLQAAGMLAQYQSDRALMRAQQFEAFNQLAAYVAHDLKNLLAQQSLIVTNADKHKHNPAFIDDVILTIKNSVDRMERLMTQLRHGKRELESRRCIISTVLAEAISRSCPTPPIPVLKVADQDIVVMADEERLITSLAHLLKNAREATSSDGSVSAELLREEATAIIKISDDGVGMSADFVTNRLFKPFDSTKGLTGMGIGAFESREYIRALGGDLQVDSKPGEGTLFTIRLPCPSNPKEATDHPAKPLEEGIFG</sequence>
<keyword evidence="11" id="KW-0472">Membrane</keyword>
<dbReference type="Pfam" id="PF02518">
    <property type="entry name" value="HATPase_c"/>
    <property type="match status" value="1"/>
</dbReference>
<dbReference type="Gene3D" id="1.10.287.130">
    <property type="match status" value="1"/>
</dbReference>
<dbReference type="EMBL" id="CP121472">
    <property type="protein sequence ID" value="WPL17738.1"/>
    <property type="molecule type" value="Genomic_DNA"/>
</dbReference>
<dbReference type="InterPro" id="IPR004358">
    <property type="entry name" value="Sig_transdc_His_kin-like_C"/>
</dbReference>
<feature type="transmembrane region" description="Helical" evidence="11">
    <location>
        <begin position="258"/>
        <end position="280"/>
    </location>
</feature>
<keyword evidence="8 13" id="KW-0418">Kinase</keyword>
<evidence type="ECO:0000256" key="11">
    <source>
        <dbReference type="SAM" id="Phobius"/>
    </source>
</evidence>
<evidence type="ECO:0000259" key="12">
    <source>
        <dbReference type="PROSITE" id="PS50109"/>
    </source>
</evidence>
<feature type="transmembrane region" description="Helical" evidence="11">
    <location>
        <begin position="34"/>
        <end position="53"/>
    </location>
</feature>
<feature type="transmembrane region" description="Helical" evidence="11">
    <location>
        <begin position="192"/>
        <end position="213"/>
    </location>
</feature>
<feature type="transmembrane region" description="Helical" evidence="11">
    <location>
        <begin position="93"/>
        <end position="113"/>
    </location>
</feature>
<dbReference type="SUPFAM" id="SSF47384">
    <property type="entry name" value="Homodimeric domain of signal transducing histidine kinase"/>
    <property type="match status" value="1"/>
</dbReference>
<reference evidence="13 14" key="1">
    <citation type="journal article" date="2023" name="Microorganisms">
        <title>Thiorhodovibrio frisius and Trv. litoralis spp. nov., Two Novel Members from a Clade of Fastidious Purple Sulfur Bacteria That Exhibit Unique Red-Shifted Light-Harvesting Capabilities.</title>
        <authorList>
            <person name="Methner A."/>
            <person name="Kuzyk S.B."/>
            <person name="Petersen J."/>
            <person name="Bauer S."/>
            <person name="Brinkmann H."/>
            <person name="Sichau K."/>
            <person name="Wanner G."/>
            <person name="Wolf J."/>
            <person name="Neumann-Schaal M."/>
            <person name="Henke P."/>
            <person name="Tank M."/>
            <person name="Sproer C."/>
            <person name="Bunk B."/>
            <person name="Overmann J."/>
        </authorList>
    </citation>
    <scope>NUCLEOTIDE SEQUENCE [LARGE SCALE GENOMIC DNA]</scope>
    <source>
        <strain evidence="13 14">DSM 6702</strain>
    </source>
</reference>
<dbReference type="InterPro" id="IPR003594">
    <property type="entry name" value="HATPase_dom"/>
</dbReference>
<dbReference type="InterPro" id="IPR036890">
    <property type="entry name" value="HATPase_C_sf"/>
</dbReference>
<accession>A0ABZ0S9L1</accession>
<evidence type="ECO:0000256" key="9">
    <source>
        <dbReference type="ARBA" id="ARBA00022840"/>
    </source>
</evidence>
<dbReference type="InterPro" id="IPR005467">
    <property type="entry name" value="His_kinase_dom"/>
</dbReference>
<evidence type="ECO:0000256" key="1">
    <source>
        <dbReference type="ARBA" id="ARBA00000085"/>
    </source>
</evidence>
<feature type="transmembrane region" description="Helical" evidence="11">
    <location>
        <begin position="160"/>
        <end position="180"/>
    </location>
</feature>
<feature type="transmembrane region" description="Helical" evidence="11">
    <location>
        <begin position="233"/>
        <end position="252"/>
    </location>
</feature>
<name>A0ABZ0S9L1_9GAMM</name>
<dbReference type="InterPro" id="IPR003661">
    <property type="entry name" value="HisK_dim/P_dom"/>
</dbReference>
<evidence type="ECO:0000313" key="13">
    <source>
        <dbReference type="EMBL" id="WPL17738.1"/>
    </source>
</evidence>
<evidence type="ECO:0000256" key="8">
    <source>
        <dbReference type="ARBA" id="ARBA00022777"/>
    </source>
</evidence>
<feature type="transmembrane region" description="Helical" evidence="11">
    <location>
        <begin position="6"/>
        <end position="27"/>
    </location>
</feature>
<keyword evidence="11" id="KW-0812">Transmembrane</keyword>
<evidence type="ECO:0000313" key="14">
    <source>
        <dbReference type="Proteomes" id="UP001432180"/>
    </source>
</evidence>